<protein>
    <submittedName>
        <fullName evidence="2">Uncharacterized protein</fullName>
    </submittedName>
</protein>
<reference evidence="2" key="1">
    <citation type="submission" date="2014-11" db="EMBL/GenBank/DDBJ databases">
        <authorList>
            <person name="Otto D Thomas"/>
            <person name="Naeem Raeece"/>
        </authorList>
    </citation>
    <scope>NUCLEOTIDE SEQUENCE</scope>
</reference>
<feature type="region of interest" description="Disordered" evidence="1">
    <location>
        <begin position="188"/>
        <end position="264"/>
    </location>
</feature>
<dbReference type="AlphaFoldDB" id="A0A0G4H8Y1"/>
<dbReference type="PhylomeDB" id="A0A0G4H8Y1"/>
<accession>A0A0G4H8Y1</accession>
<dbReference type="EMBL" id="CDMZ01002022">
    <property type="protein sequence ID" value="CEM40360.1"/>
    <property type="molecule type" value="Genomic_DNA"/>
</dbReference>
<gene>
    <name evidence="2" type="ORF">Cvel_25256</name>
</gene>
<evidence type="ECO:0000256" key="1">
    <source>
        <dbReference type="SAM" id="MobiDB-lite"/>
    </source>
</evidence>
<sequence length="264" mass="30016">MSRPPTEVTKRFVKLSGITPGPKGRRPIGYRGRHEHGKVLYDPVYPTLSVPHSLVPRYPNDWRNAGRALLSMALSRLEGKRIHTHPKALRWQHGGFCSQRCGVTCAKSPWRLLCALRVGGTDLEHFTRMDGMLRDFKGEVQTRKPLFTVKRRVAQKNRYCSEAASWDSSRGRFVYALRESVLPAFNIQPNRRDDRYGDEEEDYDSGSDEEAESEVEDSDDENEGKGEEKKMQFLQEKDRGKQTNAPLGAERGQTHGEASTRAPT</sequence>
<name>A0A0G4H8Y1_9ALVE</name>
<feature type="compositionally biased region" description="Acidic residues" evidence="1">
    <location>
        <begin position="196"/>
        <end position="222"/>
    </location>
</feature>
<organism evidence="2">
    <name type="scientific">Chromera velia CCMP2878</name>
    <dbReference type="NCBI Taxonomy" id="1169474"/>
    <lineage>
        <taxon>Eukaryota</taxon>
        <taxon>Sar</taxon>
        <taxon>Alveolata</taxon>
        <taxon>Colpodellida</taxon>
        <taxon>Chromeraceae</taxon>
        <taxon>Chromera</taxon>
    </lineage>
</organism>
<proteinExistence type="predicted"/>
<dbReference type="VEuPathDB" id="CryptoDB:Cvel_25256"/>
<evidence type="ECO:0000313" key="2">
    <source>
        <dbReference type="EMBL" id="CEM40360.1"/>
    </source>
</evidence>
<feature type="compositionally biased region" description="Basic and acidic residues" evidence="1">
    <location>
        <begin position="223"/>
        <end position="241"/>
    </location>
</feature>